<keyword evidence="2" id="KW-1185">Reference proteome</keyword>
<organism evidence="1 2">
    <name type="scientific">Tagetes erecta</name>
    <name type="common">African marigold</name>
    <dbReference type="NCBI Taxonomy" id="13708"/>
    <lineage>
        <taxon>Eukaryota</taxon>
        <taxon>Viridiplantae</taxon>
        <taxon>Streptophyta</taxon>
        <taxon>Embryophyta</taxon>
        <taxon>Tracheophyta</taxon>
        <taxon>Spermatophyta</taxon>
        <taxon>Magnoliopsida</taxon>
        <taxon>eudicotyledons</taxon>
        <taxon>Gunneridae</taxon>
        <taxon>Pentapetalae</taxon>
        <taxon>asterids</taxon>
        <taxon>campanulids</taxon>
        <taxon>Asterales</taxon>
        <taxon>Asteraceae</taxon>
        <taxon>Asteroideae</taxon>
        <taxon>Heliantheae alliance</taxon>
        <taxon>Tageteae</taxon>
        <taxon>Tagetes</taxon>
    </lineage>
</organism>
<evidence type="ECO:0000313" key="2">
    <source>
        <dbReference type="Proteomes" id="UP001229421"/>
    </source>
</evidence>
<proteinExistence type="predicted"/>
<comment type="caution">
    <text evidence="1">The sequence shown here is derived from an EMBL/GenBank/DDBJ whole genome shotgun (WGS) entry which is preliminary data.</text>
</comment>
<evidence type="ECO:0000313" key="1">
    <source>
        <dbReference type="EMBL" id="KAK1427535.1"/>
    </source>
</evidence>
<protein>
    <submittedName>
        <fullName evidence="1">Uncharacterized protein</fullName>
    </submittedName>
</protein>
<dbReference type="AlphaFoldDB" id="A0AAD8KQJ1"/>
<accession>A0AAD8KQJ1</accession>
<sequence>MSYWTLSPLVFRSKVSLCKLKGKILYLFNIYISSLPPTTLTTTNSGDFSSKNIYQLARGCHVSNFRRRLIKSNFPNIYYSNIPFLPSFLHIHSFINSSVYILAFNYSLDHKHKHHVFFYRKD</sequence>
<dbReference type="EMBL" id="JAUHHV010000004">
    <property type="protein sequence ID" value="KAK1427535.1"/>
    <property type="molecule type" value="Genomic_DNA"/>
</dbReference>
<reference evidence="1" key="1">
    <citation type="journal article" date="2023" name="bioRxiv">
        <title>Improved chromosome-level genome assembly for marigold (Tagetes erecta).</title>
        <authorList>
            <person name="Jiang F."/>
            <person name="Yuan L."/>
            <person name="Wang S."/>
            <person name="Wang H."/>
            <person name="Xu D."/>
            <person name="Wang A."/>
            <person name="Fan W."/>
        </authorList>
    </citation>
    <scope>NUCLEOTIDE SEQUENCE</scope>
    <source>
        <strain evidence="1">WSJ</strain>
        <tissue evidence="1">Leaf</tissue>
    </source>
</reference>
<gene>
    <name evidence="1" type="ORF">QVD17_16222</name>
</gene>
<dbReference type="Proteomes" id="UP001229421">
    <property type="component" value="Unassembled WGS sequence"/>
</dbReference>
<name>A0AAD8KQJ1_TARER</name>